<protein>
    <recommendedName>
        <fullName evidence="5">Succinyl-diaminopimelate desuccinylase</fullName>
        <ecNumber evidence="5">3.5.1.18</ecNumber>
    </recommendedName>
</protein>
<evidence type="ECO:0000256" key="2">
    <source>
        <dbReference type="ARBA" id="ARBA00022723"/>
    </source>
</evidence>
<dbReference type="InterPro" id="IPR010174">
    <property type="entry name" value="Succinyl-DAP_deSuclase_DapE"/>
</dbReference>
<name>A0A3T0S0L0_9ACTN</name>
<keyword evidence="3" id="KW-0378">Hydrolase</keyword>
<sequence length="363" mass="39057">MALDLGDLHALFRQIVDCESVSRHEKELADAVEAALSGLAHLEVTRIGNSLVARTTLGRPERVLVAGHLDTVPVVDNLPSRLEHRPDGDYLVGRGTCDMKGGVAVALWLAARLTEPAKDVTWVFYEAEEIAAEYNGLGLIATQRPDLLEADLAILMEPTDGRVEGGCQGTMRFTLTTLGTAAHSARSWTGHNAIHDLRPILEILRDWQGHDPLVEVDGLTYHEGLNATMVSGGVAGNVIPDRAVVQINYRFAPDKSAAEAQAQMRRLFDGWPMEVLDLSDPARPGLDRPLARSFVDGVGTEPLPKYGWTDVARFFGLGIPALNFGPGDALCAHKADECCRVAALDECASALGGWLDGSGEAAR</sequence>
<dbReference type="Pfam" id="PF07687">
    <property type="entry name" value="M20_dimer"/>
    <property type="match status" value="1"/>
</dbReference>
<dbReference type="InterPro" id="IPR001261">
    <property type="entry name" value="ArgE/DapE_CS"/>
</dbReference>
<dbReference type="InterPro" id="IPR050072">
    <property type="entry name" value="Peptidase_M20A"/>
</dbReference>
<accession>A0A3T0S0L0</accession>
<dbReference type="GO" id="GO:0006526">
    <property type="term" value="P:L-arginine biosynthetic process"/>
    <property type="evidence" value="ECO:0007669"/>
    <property type="project" value="TreeGrafter"/>
</dbReference>
<dbReference type="Proteomes" id="UP000285875">
    <property type="component" value="Chromosome"/>
</dbReference>
<evidence type="ECO:0000256" key="4">
    <source>
        <dbReference type="ARBA" id="ARBA00022833"/>
    </source>
</evidence>
<dbReference type="PANTHER" id="PTHR43808:SF31">
    <property type="entry name" value="N-ACETYL-L-CITRULLINE DEACETYLASE"/>
    <property type="match status" value="1"/>
</dbReference>
<dbReference type="NCBIfam" id="TIGR01900">
    <property type="entry name" value="dapE-gram_pos"/>
    <property type="match status" value="1"/>
</dbReference>
<reference evidence="7" key="1">
    <citation type="submission" date="2017-12" db="EMBL/GenBank/DDBJ databases">
        <title>Whole genome sequencing of Acidipropionibacterium jensenii strains JS279 and JS280.</title>
        <authorList>
            <person name="Deptula P."/>
            <person name="Laine P."/>
            <person name="Smolander O.-P."/>
            <person name="Paulin L."/>
            <person name="Auvinen P."/>
            <person name="Varmanen P."/>
        </authorList>
    </citation>
    <scope>NUCLEOTIDE SEQUENCE [LARGE SCALE GENOMIC DNA]</scope>
    <source>
        <strain evidence="7">JS280</strain>
    </source>
</reference>
<keyword evidence="2" id="KW-0479">Metal-binding</keyword>
<dbReference type="GO" id="GO:0009014">
    <property type="term" value="F:succinyl-diaminopimelate desuccinylase activity"/>
    <property type="evidence" value="ECO:0007669"/>
    <property type="project" value="UniProtKB-UniRule"/>
</dbReference>
<comment type="cofactor">
    <cofactor evidence="1">
        <name>Zn(2+)</name>
        <dbReference type="ChEBI" id="CHEBI:29105"/>
    </cofactor>
</comment>
<dbReference type="SUPFAM" id="SSF55031">
    <property type="entry name" value="Bacterial exopeptidase dimerisation domain"/>
    <property type="match status" value="1"/>
</dbReference>
<evidence type="ECO:0000313" key="7">
    <source>
        <dbReference type="Proteomes" id="UP000285875"/>
    </source>
</evidence>
<gene>
    <name evidence="6" type="ORF">C0Z10_09050</name>
</gene>
<evidence type="ECO:0000256" key="5">
    <source>
        <dbReference type="NCBIfam" id="TIGR01900"/>
    </source>
</evidence>
<proteinExistence type="predicted"/>
<dbReference type="Gene3D" id="3.30.70.360">
    <property type="match status" value="1"/>
</dbReference>
<dbReference type="GeneID" id="82883634"/>
<dbReference type="InterPro" id="IPR002933">
    <property type="entry name" value="Peptidase_M20"/>
</dbReference>
<dbReference type="Pfam" id="PF01546">
    <property type="entry name" value="Peptidase_M20"/>
    <property type="match status" value="1"/>
</dbReference>
<dbReference type="InterPro" id="IPR011650">
    <property type="entry name" value="Peptidase_M20_dimer"/>
</dbReference>
<dbReference type="Gene3D" id="3.40.630.10">
    <property type="entry name" value="Zn peptidases"/>
    <property type="match status" value="1"/>
</dbReference>
<dbReference type="PANTHER" id="PTHR43808">
    <property type="entry name" value="ACETYLORNITHINE DEACETYLASE"/>
    <property type="match status" value="1"/>
</dbReference>
<dbReference type="RefSeq" id="WP_097799154.1">
    <property type="nucleotide sequence ID" value="NZ_CP025570.1"/>
</dbReference>
<dbReference type="GO" id="GO:0046872">
    <property type="term" value="F:metal ion binding"/>
    <property type="evidence" value="ECO:0007669"/>
    <property type="project" value="UniProtKB-KW"/>
</dbReference>
<dbReference type="KEGG" id="aji:C0Z10_09050"/>
<dbReference type="EC" id="3.5.1.18" evidence="5"/>
<keyword evidence="4" id="KW-0862">Zinc</keyword>
<dbReference type="GO" id="GO:0008777">
    <property type="term" value="F:acetylornithine deacetylase activity"/>
    <property type="evidence" value="ECO:0007669"/>
    <property type="project" value="TreeGrafter"/>
</dbReference>
<dbReference type="GO" id="GO:0009089">
    <property type="term" value="P:lysine biosynthetic process via diaminopimelate"/>
    <property type="evidence" value="ECO:0007669"/>
    <property type="project" value="UniProtKB-UniRule"/>
</dbReference>
<evidence type="ECO:0000256" key="1">
    <source>
        <dbReference type="ARBA" id="ARBA00001947"/>
    </source>
</evidence>
<dbReference type="SUPFAM" id="SSF53187">
    <property type="entry name" value="Zn-dependent exopeptidases"/>
    <property type="match status" value="1"/>
</dbReference>
<dbReference type="PROSITE" id="PS00758">
    <property type="entry name" value="ARGE_DAPE_CPG2_1"/>
    <property type="match status" value="1"/>
</dbReference>
<evidence type="ECO:0000256" key="3">
    <source>
        <dbReference type="ARBA" id="ARBA00022801"/>
    </source>
</evidence>
<evidence type="ECO:0000313" key="6">
    <source>
        <dbReference type="EMBL" id="AZZ39874.1"/>
    </source>
</evidence>
<dbReference type="AlphaFoldDB" id="A0A3T0S0L0"/>
<dbReference type="InterPro" id="IPR036264">
    <property type="entry name" value="Bact_exopeptidase_dim_dom"/>
</dbReference>
<dbReference type="EMBL" id="CP025570">
    <property type="protein sequence ID" value="AZZ39874.1"/>
    <property type="molecule type" value="Genomic_DNA"/>
</dbReference>
<organism evidence="6 7">
    <name type="scientific">Acidipropionibacterium jensenii</name>
    <dbReference type="NCBI Taxonomy" id="1749"/>
    <lineage>
        <taxon>Bacteria</taxon>
        <taxon>Bacillati</taxon>
        <taxon>Actinomycetota</taxon>
        <taxon>Actinomycetes</taxon>
        <taxon>Propionibacteriales</taxon>
        <taxon>Propionibacteriaceae</taxon>
        <taxon>Acidipropionibacterium</taxon>
    </lineage>
</organism>